<feature type="transmembrane region" description="Helical" evidence="2">
    <location>
        <begin position="9"/>
        <end position="29"/>
    </location>
</feature>
<feature type="domain" description="EAL" evidence="3">
    <location>
        <begin position="433"/>
        <end position="686"/>
    </location>
</feature>
<comment type="cofactor">
    <cofactor evidence="1">
        <name>Mg(2+)</name>
        <dbReference type="ChEBI" id="CHEBI:18420"/>
    </cofactor>
</comment>
<dbReference type="InterPro" id="IPR000160">
    <property type="entry name" value="GGDEF_dom"/>
</dbReference>
<protein>
    <submittedName>
        <fullName evidence="5">EAL domain-containing protein</fullName>
    </submittedName>
</protein>
<dbReference type="GO" id="GO:0003824">
    <property type="term" value="F:catalytic activity"/>
    <property type="evidence" value="ECO:0007669"/>
    <property type="project" value="UniProtKB-ARBA"/>
</dbReference>
<evidence type="ECO:0000256" key="1">
    <source>
        <dbReference type="ARBA" id="ARBA00001946"/>
    </source>
</evidence>
<dbReference type="Proteomes" id="UP000279995">
    <property type="component" value="Chromosome I"/>
</dbReference>
<evidence type="ECO:0000256" key="2">
    <source>
        <dbReference type="SAM" id="Phobius"/>
    </source>
</evidence>
<dbReference type="CDD" id="cd01949">
    <property type="entry name" value="GGDEF"/>
    <property type="match status" value="1"/>
</dbReference>
<keyword evidence="2" id="KW-1133">Transmembrane helix</keyword>
<evidence type="ECO:0000259" key="4">
    <source>
        <dbReference type="PROSITE" id="PS50887"/>
    </source>
</evidence>
<sequence>MFHSIRNKFIIITTCLIVLSASFVFYLAINEHEDLYRQSVEENLDAMSSNISDNLLRVMSQEIDLFSITTELLGLDRYEHIKFVNVFDSNWQLIQSYVHPNYLKYEDFSPQLQGIKPQSLPRTVSVTNQGLVALKTIGEEQFPVGYLLIVQDFNKPLDESKASLFYSAAPIVIFSIVITIIISFWIYQHLLSPLLKLSKFTQKVEKTTNYQLQYQGSGNDEVSQLGKDINNLLNTINSQVLTNQKNTAQLLKQKQSMEHLANFDILTGLPNRMFIMGLLKEELTRCKNNHQDIAIMFFDVDSFKGVNDTLGHETGDLLLKAVASNIKKHLRENDVIARLGGDEFLIMLRNINNYTDVINIAEQIISSMQTPFTINQWDIPTGVSIGIAHAKEAEFDINTLISNADIAMYASKEKGKGSYTVFHRKMLENSKRMAQVANLISHAIAQNEFEVVYQLKIAANGEANGLEALIRWHSEELGFISPGEFIPIAEQAGKIKAITQWVVSRVFQDLPTLKQTIGNHVLVSLNLSSHDLKDNHFIDVVKNKLVKYNVDIANIQFEITESSYLDNFENSNEFFNQIKQMGGSIALDDFGTGYSSLSYLTKIDIDTIKIDRMFVNQFDSSEKDAAVLKAILDLSKRLGLKVCSEGIETASQANYLIKNGSDEMQGYYFAKPVAIAHIPAAKAQAKEAFKALILK</sequence>
<reference evidence="5 6" key="1">
    <citation type="submission" date="2018-10" db="EMBL/GenBank/DDBJ databases">
        <title>Complete Genome Sequence and Transcriptomic Profiles of a Marine Bacterium, Pseudoalteromonas agarivorans Hao 2018.</title>
        <authorList>
            <person name="Hao L."/>
        </authorList>
    </citation>
    <scope>NUCLEOTIDE SEQUENCE [LARGE SCALE GENOMIC DNA]</scope>
    <source>
        <strain evidence="5 6">Hao 2018</strain>
    </source>
</reference>
<dbReference type="PANTHER" id="PTHR44757">
    <property type="entry name" value="DIGUANYLATE CYCLASE DGCP"/>
    <property type="match status" value="1"/>
</dbReference>
<dbReference type="SMART" id="SM00267">
    <property type="entry name" value="GGDEF"/>
    <property type="match status" value="1"/>
</dbReference>
<dbReference type="PROSITE" id="PS50887">
    <property type="entry name" value="GGDEF"/>
    <property type="match status" value="1"/>
</dbReference>
<evidence type="ECO:0000313" key="6">
    <source>
        <dbReference type="Proteomes" id="UP000279995"/>
    </source>
</evidence>
<dbReference type="SUPFAM" id="SSF55073">
    <property type="entry name" value="Nucleotide cyclase"/>
    <property type="match status" value="1"/>
</dbReference>
<proteinExistence type="predicted"/>
<dbReference type="EMBL" id="CP033065">
    <property type="protein sequence ID" value="AYM85222.1"/>
    <property type="molecule type" value="Genomic_DNA"/>
</dbReference>
<dbReference type="Gene3D" id="3.30.70.270">
    <property type="match status" value="1"/>
</dbReference>
<gene>
    <name evidence="5" type="ORF">D9T18_00210</name>
</gene>
<dbReference type="PROSITE" id="PS50883">
    <property type="entry name" value="EAL"/>
    <property type="match status" value="1"/>
</dbReference>
<dbReference type="InterPro" id="IPR052155">
    <property type="entry name" value="Biofilm_reg_signaling"/>
</dbReference>
<dbReference type="NCBIfam" id="TIGR00254">
    <property type="entry name" value="GGDEF"/>
    <property type="match status" value="1"/>
</dbReference>
<feature type="transmembrane region" description="Helical" evidence="2">
    <location>
        <begin position="164"/>
        <end position="187"/>
    </location>
</feature>
<dbReference type="InterPro" id="IPR001633">
    <property type="entry name" value="EAL_dom"/>
</dbReference>
<organism evidence="5 6">
    <name type="scientific">Pseudoalteromonas agarivorans</name>
    <dbReference type="NCBI Taxonomy" id="176102"/>
    <lineage>
        <taxon>Bacteria</taxon>
        <taxon>Pseudomonadati</taxon>
        <taxon>Pseudomonadota</taxon>
        <taxon>Gammaproteobacteria</taxon>
        <taxon>Alteromonadales</taxon>
        <taxon>Pseudoalteromonadaceae</taxon>
        <taxon>Pseudoalteromonas</taxon>
    </lineage>
</organism>
<dbReference type="Pfam" id="PF00990">
    <property type="entry name" value="GGDEF"/>
    <property type="match status" value="1"/>
</dbReference>
<dbReference type="Gene3D" id="6.10.340.10">
    <property type="match status" value="1"/>
</dbReference>
<keyword evidence="2" id="KW-0472">Membrane</keyword>
<name>A0AAD0TVK6_9GAMM</name>
<dbReference type="InterPro" id="IPR043128">
    <property type="entry name" value="Rev_trsase/Diguanyl_cyclase"/>
</dbReference>
<feature type="domain" description="GGDEF" evidence="4">
    <location>
        <begin position="291"/>
        <end position="424"/>
    </location>
</feature>
<dbReference type="Gene3D" id="3.20.20.450">
    <property type="entry name" value="EAL domain"/>
    <property type="match status" value="1"/>
</dbReference>
<dbReference type="InterPro" id="IPR035919">
    <property type="entry name" value="EAL_sf"/>
</dbReference>
<evidence type="ECO:0000259" key="3">
    <source>
        <dbReference type="PROSITE" id="PS50883"/>
    </source>
</evidence>
<accession>A0AAD0TVK6</accession>
<dbReference type="InterPro" id="IPR029787">
    <property type="entry name" value="Nucleotide_cyclase"/>
</dbReference>
<dbReference type="RefSeq" id="WP_121636771.1">
    <property type="nucleotide sequence ID" value="NZ_CP033065.1"/>
</dbReference>
<keyword evidence="2" id="KW-0812">Transmembrane</keyword>
<dbReference type="PANTHER" id="PTHR44757:SF2">
    <property type="entry name" value="BIOFILM ARCHITECTURE MAINTENANCE PROTEIN MBAA"/>
    <property type="match status" value="1"/>
</dbReference>
<dbReference type="Pfam" id="PF00563">
    <property type="entry name" value="EAL"/>
    <property type="match status" value="1"/>
</dbReference>
<dbReference type="AlphaFoldDB" id="A0AAD0TVK6"/>
<dbReference type="FunFam" id="3.30.70.270:FF:000001">
    <property type="entry name" value="Diguanylate cyclase domain protein"/>
    <property type="match status" value="1"/>
</dbReference>
<evidence type="ECO:0000313" key="5">
    <source>
        <dbReference type="EMBL" id="AYM85222.1"/>
    </source>
</evidence>
<dbReference type="CDD" id="cd01948">
    <property type="entry name" value="EAL"/>
    <property type="match status" value="1"/>
</dbReference>
<dbReference type="SUPFAM" id="SSF141868">
    <property type="entry name" value="EAL domain-like"/>
    <property type="match status" value="1"/>
</dbReference>
<dbReference type="SMART" id="SM00052">
    <property type="entry name" value="EAL"/>
    <property type="match status" value="1"/>
</dbReference>